<evidence type="ECO:0000256" key="5">
    <source>
        <dbReference type="SAM" id="SignalP"/>
    </source>
</evidence>
<organism evidence="6 7">
    <name type="scientific">Cupriavidus pampae</name>
    <dbReference type="NCBI Taxonomy" id="659251"/>
    <lineage>
        <taxon>Bacteria</taxon>
        <taxon>Pseudomonadati</taxon>
        <taxon>Pseudomonadota</taxon>
        <taxon>Betaproteobacteria</taxon>
        <taxon>Burkholderiales</taxon>
        <taxon>Burkholderiaceae</taxon>
        <taxon>Cupriavidus</taxon>
    </lineage>
</organism>
<evidence type="ECO:0000256" key="3">
    <source>
        <dbReference type="ARBA" id="ARBA00022801"/>
    </source>
</evidence>
<dbReference type="Gene3D" id="2.30.120.10">
    <property type="match status" value="1"/>
</dbReference>
<protein>
    <submittedName>
        <fullName evidence="6">Acyl-homoserine lactone acylase PvdQ</fullName>
        <ecNumber evidence="6">3.5.1.97</ecNumber>
    </submittedName>
</protein>
<name>A0ABN7XWB3_9BURK</name>
<dbReference type="Pfam" id="PF01804">
    <property type="entry name" value="Penicil_amidase"/>
    <property type="match status" value="1"/>
</dbReference>
<dbReference type="Gene3D" id="1.10.1400.10">
    <property type="match status" value="1"/>
</dbReference>
<dbReference type="EC" id="3.5.1.97" evidence="6"/>
<dbReference type="InterPro" id="IPR002692">
    <property type="entry name" value="S45"/>
</dbReference>
<evidence type="ECO:0000313" key="7">
    <source>
        <dbReference type="Proteomes" id="UP000706525"/>
    </source>
</evidence>
<reference evidence="6 7" key="1">
    <citation type="submission" date="2021-08" db="EMBL/GenBank/DDBJ databases">
        <authorList>
            <person name="Peeters C."/>
        </authorList>
    </citation>
    <scope>NUCLEOTIDE SEQUENCE [LARGE SCALE GENOMIC DNA]</scope>
    <source>
        <strain evidence="6 7">LMG 32289</strain>
    </source>
</reference>
<dbReference type="InterPro" id="IPR023343">
    <property type="entry name" value="Penicillin_amidase_dom1"/>
</dbReference>
<gene>
    <name evidence="6" type="primary">pvdQ</name>
    <name evidence="6" type="ORF">LMG32289_00336</name>
</gene>
<keyword evidence="4" id="KW-0865">Zymogen</keyword>
<dbReference type="PANTHER" id="PTHR34218">
    <property type="entry name" value="PEPTIDASE S45 PENICILLIN AMIDASE"/>
    <property type="match status" value="1"/>
</dbReference>
<keyword evidence="7" id="KW-1185">Reference proteome</keyword>
<keyword evidence="3 6" id="KW-0378">Hydrolase</keyword>
<dbReference type="Gene3D" id="3.60.20.10">
    <property type="entry name" value="Glutamine Phosphoribosylpyrophosphate, subunit 1, domain 1"/>
    <property type="match status" value="1"/>
</dbReference>
<evidence type="ECO:0000313" key="6">
    <source>
        <dbReference type="EMBL" id="CAG9164002.1"/>
    </source>
</evidence>
<dbReference type="InterPro" id="IPR043146">
    <property type="entry name" value="Penicillin_amidase_N_B-knob"/>
</dbReference>
<evidence type="ECO:0000256" key="2">
    <source>
        <dbReference type="ARBA" id="ARBA00022729"/>
    </source>
</evidence>
<dbReference type="GO" id="GO:0016787">
    <property type="term" value="F:hydrolase activity"/>
    <property type="evidence" value="ECO:0007669"/>
    <property type="project" value="UniProtKB-KW"/>
</dbReference>
<dbReference type="PANTHER" id="PTHR34218:SF3">
    <property type="entry name" value="ACYL-HOMOSERINE LACTONE ACYLASE PVDQ"/>
    <property type="match status" value="1"/>
</dbReference>
<accession>A0ABN7XWB3</accession>
<comment type="caution">
    <text evidence="6">The sequence shown here is derived from an EMBL/GenBank/DDBJ whole genome shotgun (WGS) entry which is preliminary data.</text>
</comment>
<feature type="chain" id="PRO_5046295045" evidence="5">
    <location>
        <begin position="28"/>
        <end position="797"/>
    </location>
</feature>
<dbReference type="SUPFAM" id="SSF56235">
    <property type="entry name" value="N-terminal nucleophile aminohydrolases (Ntn hydrolases)"/>
    <property type="match status" value="1"/>
</dbReference>
<dbReference type="InterPro" id="IPR029055">
    <property type="entry name" value="Ntn_hydrolases_N"/>
</dbReference>
<evidence type="ECO:0000256" key="4">
    <source>
        <dbReference type="ARBA" id="ARBA00023145"/>
    </source>
</evidence>
<dbReference type="Proteomes" id="UP000706525">
    <property type="component" value="Unassembled WGS sequence"/>
</dbReference>
<comment type="similarity">
    <text evidence="1">Belongs to the peptidase S45 family.</text>
</comment>
<sequence>MFFGGRQHRRWAGLAAALLSWVGLAVAAGGESVEIRRTTDGIPHVRAGDWRALGVGVGYAQAQDALCTLAEGFVTFAGERSRYFGAEARPARNATFGRPGNLELDVFFRSFADDAVVARYEADQPRELNALIEGFAAGYNRYLRAASAARPVPACVAAPWVRQISARDIYRRMYAAQVAAGLARFIPEIANAKPPGLTPASAATEDDAGALQTVEALQALQARLAIPIGDQPGLGSNAMAFGGAVTGGQGGVLLGNPHWFWGGPDRFYQMHLTIPGKLDVAGVAFLGIPVVMIGFNANVAWSHTVSAARRFGLFDLTLDPADPTRYRWHGESVPMAAREVSIDVKGADGVVRAVRRTVYRTRFGPVIDLGRQHAALGWGDARALAIRDINADNFRIFRNFFYWNQAKSLDDFIAIQRREAAVPWVNTVAIGRGDPRVWYADVGAVPNVPDALRARCATPTARAFAAVDPLTPVLDGSQPDCDWQADAHAVQTGAMPPDAMPSLLRDDYVANMNDSYWLTNPRQPLEGFPLVLGGERQALSLRSRLGYRIANDIANEGALPKRSAAAVARALMTQALDARVLSAELFKDELLARACTPTSDACETLTHWRNEGGTHDRGALLWSTFWTGLAKPPMNKFYRVPFSADDPLHTPRAPAAAMDGDDAARALSTAVQTLARGGSAPGTPLGAVQYVRTGGTRVPLYGGCQEMGYFTVLCNADHSPVMGPDTHGNSYLQVVYFGARGVEARTLLAHGERDTAVDNGPGSAPVARYARKDWLRFPFLETDIARDPHLRRTTLVP</sequence>
<feature type="signal peptide" evidence="5">
    <location>
        <begin position="1"/>
        <end position="27"/>
    </location>
</feature>
<dbReference type="EMBL" id="CAJZAG010000001">
    <property type="protein sequence ID" value="CAG9164002.1"/>
    <property type="molecule type" value="Genomic_DNA"/>
</dbReference>
<dbReference type="Gene3D" id="1.10.439.10">
    <property type="entry name" value="Penicillin Amidohydrolase, domain 1"/>
    <property type="match status" value="1"/>
</dbReference>
<proteinExistence type="inferred from homology"/>
<keyword evidence="2 5" id="KW-0732">Signal</keyword>
<evidence type="ECO:0000256" key="1">
    <source>
        <dbReference type="ARBA" id="ARBA00006586"/>
    </source>
</evidence>
<dbReference type="InterPro" id="IPR043147">
    <property type="entry name" value="Penicillin_amidase_A-knob"/>
</dbReference>